<evidence type="ECO:0000256" key="18">
    <source>
        <dbReference type="PROSITE-ProRule" id="PRU00433"/>
    </source>
</evidence>
<dbReference type="PROSITE" id="PS51007">
    <property type="entry name" value="CYTC"/>
    <property type="match status" value="1"/>
</dbReference>
<dbReference type="InterPro" id="IPR001505">
    <property type="entry name" value="Copper_CuA"/>
</dbReference>
<dbReference type="InterPro" id="IPR036909">
    <property type="entry name" value="Cyt_c-like_dom_sf"/>
</dbReference>
<evidence type="ECO:0000256" key="11">
    <source>
        <dbReference type="ARBA" id="ARBA00022989"/>
    </source>
</evidence>
<dbReference type="EMBL" id="LJYG01000090">
    <property type="protein sequence ID" value="KRQ09120.1"/>
    <property type="molecule type" value="Genomic_DNA"/>
</dbReference>
<evidence type="ECO:0000313" key="23">
    <source>
        <dbReference type="Proteomes" id="UP000051936"/>
    </source>
</evidence>
<evidence type="ECO:0000256" key="13">
    <source>
        <dbReference type="ARBA" id="ARBA00023008"/>
    </source>
</evidence>
<dbReference type="CDD" id="cd13915">
    <property type="entry name" value="CuRO_HCO_II_like_2"/>
    <property type="match status" value="1"/>
</dbReference>
<dbReference type="GO" id="GO:0004129">
    <property type="term" value="F:cytochrome-c oxidase activity"/>
    <property type="evidence" value="ECO:0007669"/>
    <property type="project" value="UniProtKB-EC"/>
</dbReference>
<evidence type="ECO:0000256" key="1">
    <source>
        <dbReference type="ARBA" id="ARBA00004141"/>
    </source>
</evidence>
<comment type="caution">
    <text evidence="22">The sequence shown here is derived from an EMBL/GenBank/DDBJ whole genome shotgun (WGS) entry which is preliminary data.</text>
</comment>
<dbReference type="Gene3D" id="2.60.40.420">
    <property type="entry name" value="Cupredoxins - blue copper proteins"/>
    <property type="match status" value="1"/>
</dbReference>
<evidence type="ECO:0000256" key="14">
    <source>
        <dbReference type="ARBA" id="ARBA00023136"/>
    </source>
</evidence>
<dbReference type="PROSITE" id="PS50857">
    <property type="entry name" value="COX2_CUA"/>
    <property type="match status" value="1"/>
</dbReference>
<evidence type="ECO:0000256" key="7">
    <source>
        <dbReference type="ARBA" id="ARBA00022692"/>
    </source>
</evidence>
<dbReference type="GO" id="GO:0042773">
    <property type="term" value="P:ATP synthesis coupled electron transport"/>
    <property type="evidence" value="ECO:0007669"/>
    <property type="project" value="TreeGrafter"/>
</dbReference>
<keyword evidence="14 19" id="KW-0472">Membrane</keyword>
<dbReference type="InterPro" id="IPR036257">
    <property type="entry name" value="Cyt_c_oxidase_su2_TM_sf"/>
</dbReference>
<keyword evidence="23" id="KW-1185">Reference proteome</keyword>
<comment type="subcellular location">
    <subcellularLocation>
        <location evidence="1">Membrane</location>
        <topology evidence="1">Multi-pass membrane protein</topology>
    </subcellularLocation>
</comment>
<evidence type="ECO:0000256" key="6">
    <source>
        <dbReference type="ARBA" id="ARBA00022660"/>
    </source>
</evidence>
<evidence type="ECO:0000256" key="10">
    <source>
        <dbReference type="ARBA" id="ARBA00022982"/>
    </source>
</evidence>
<evidence type="ECO:0000256" key="15">
    <source>
        <dbReference type="ARBA" id="ARBA00024688"/>
    </source>
</evidence>
<dbReference type="InterPro" id="IPR008972">
    <property type="entry name" value="Cupredoxin"/>
</dbReference>
<feature type="transmembrane region" description="Helical" evidence="19">
    <location>
        <begin position="22"/>
        <end position="46"/>
    </location>
</feature>
<evidence type="ECO:0000256" key="5">
    <source>
        <dbReference type="ARBA" id="ARBA00022617"/>
    </source>
</evidence>
<sequence>MWRQWIPFWQPGLSTHSGDVDLLFAGLLIVSALVIGLLFFLLTLFCTRYRAGNQTDRDHRVKKSWHWEVSWTAASFVCFLGLFIWGASVYFQIYRTPADEHDVFVVAKQWMWKTQHPGGQSEIDALHIPIKRPVRLVMASQDVIHSFFIPALRLKHDVVPGRYQDLEIEVDKPGHYHLFCAEYCGTDHSGMIGEVVAMEPSDFSNWLTQQAPSSPLASEGSQLFRELGCSGCHGNGSAVRAPPLEGVYGKPVPLSDGTTVIADDKYIRDSILMPRSQVVASYQPVMPSFEGKISEDQLLRLVAYIKSLAGHQS</sequence>
<dbReference type="GO" id="GO:0016491">
    <property type="term" value="F:oxidoreductase activity"/>
    <property type="evidence" value="ECO:0007669"/>
    <property type="project" value="InterPro"/>
</dbReference>
<feature type="domain" description="Cytochrome c" evidence="21">
    <location>
        <begin position="215"/>
        <end position="309"/>
    </location>
</feature>
<dbReference type="OrthoDB" id="9781261at2"/>
<keyword evidence="7 19" id="KW-0812">Transmembrane</keyword>
<keyword evidence="8 18" id="KW-0479">Metal-binding</keyword>
<dbReference type="Gene3D" id="1.10.287.90">
    <property type="match status" value="1"/>
</dbReference>
<dbReference type="Pfam" id="PF00034">
    <property type="entry name" value="Cytochrom_C"/>
    <property type="match status" value="1"/>
</dbReference>
<comment type="function">
    <text evidence="15">Subunits I and II form the functional core of the enzyme complex. Electrons originating in cytochrome c are transferred via heme a and Cu(A) to the binuclear center formed by heme a3 and Cu(B).</text>
</comment>
<dbReference type="PROSITE" id="PS00078">
    <property type="entry name" value="COX2"/>
    <property type="match status" value="1"/>
</dbReference>
<comment type="catalytic activity">
    <reaction evidence="17">
        <text>4 Fe(II)-[cytochrome c] + O2 + 8 H(+)(in) = 4 Fe(III)-[cytochrome c] + 2 H2O + 4 H(+)(out)</text>
        <dbReference type="Rhea" id="RHEA:11436"/>
        <dbReference type="Rhea" id="RHEA-COMP:10350"/>
        <dbReference type="Rhea" id="RHEA-COMP:14399"/>
        <dbReference type="ChEBI" id="CHEBI:15377"/>
        <dbReference type="ChEBI" id="CHEBI:15378"/>
        <dbReference type="ChEBI" id="CHEBI:15379"/>
        <dbReference type="ChEBI" id="CHEBI:29033"/>
        <dbReference type="ChEBI" id="CHEBI:29034"/>
        <dbReference type="EC" id="7.1.1.9"/>
    </reaction>
</comment>
<dbReference type="GO" id="GO:0016020">
    <property type="term" value="C:membrane"/>
    <property type="evidence" value="ECO:0007669"/>
    <property type="project" value="UniProtKB-SubCell"/>
</dbReference>
<feature type="transmembrane region" description="Helical" evidence="19">
    <location>
        <begin position="67"/>
        <end position="91"/>
    </location>
</feature>
<reference evidence="22 23" key="1">
    <citation type="submission" date="2015-09" db="EMBL/GenBank/DDBJ databases">
        <title>Draft Genome Sequence of Bradyrhizobium manausense Strain BR 3351T, a Novel Symbiotic Nitrogen-Fixing Alphaproteobacterium Isolated from Brazilian Amazon Rain Forest.</title>
        <authorList>
            <person name="De Araujo J.L."/>
            <person name="Zilli J.E."/>
        </authorList>
    </citation>
    <scope>NUCLEOTIDE SEQUENCE [LARGE SCALE GENOMIC DNA]</scope>
    <source>
        <strain evidence="22 23">BR3351</strain>
    </source>
</reference>
<dbReference type="Proteomes" id="UP000051936">
    <property type="component" value="Unassembled WGS sequence"/>
</dbReference>
<evidence type="ECO:0000256" key="3">
    <source>
        <dbReference type="ARBA" id="ARBA00012949"/>
    </source>
</evidence>
<keyword evidence="5 18" id="KW-0349">Heme</keyword>
<dbReference type="PANTHER" id="PTHR22888:SF9">
    <property type="entry name" value="CYTOCHROME C OXIDASE SUBUNIT 2"/>
    <property type="match status" value="1"/>
</dbReference>
<proteinExistence type="inferred from homology"/>
<gene>
    <name evidence="22" type="ORF">AOQ71_21045</name>
</gene>
<protein>
    <recommendedName>
        <fullName evidence="3">cytochrome-c oxidase</fullName>
        <ecNumber evidence="3">7.1.1.9</ecNumber>
    </recommendedName>
    <alternativeName>
        <fullName evidence="16">Cytochrome aa3 subunit 2</fullName>
    </alternativeName>
</protein>
<keyword evidence="6" id="KW-0679">Respiratory chain</keyword>
<dbReference type="SUPFAM" id="SSF49503">
    <property type="entry name" value="Cupredoxins"/>
    <property type="match status" value="1"/>
</dbReference>
<organism evidence="22 23">
    <name type="scientific">Bradyrhizobium manausense</name>
    <dbReference type="NCBI Taxonomy" id="989370"/>
    <lineage>
        <taxon>Bacteria</taxon>
        <taxon>Pseudomonadati</taxon>
        <taxon>Pseudomonadota</taxon>
        <taxon>Alphaproteobacteria</taxon>
        <taxon>Hyphomicrobiales</taxon>
        <taxon>Nitrobacteraceae</taxon>
        <taxon>Bradyrhizobium</taxon>
    </lineage>
</organism>
<evidence type="ECO:0000256" key="12">
    <source>
        <dbReference type="ARBA" id="ARBA00023004"/>
    </source>
</evidence>
<keyword evidence="10" id="KW-0249">Electron transport</keyword>
<evidence type="ECO:0000259" key="20">
    <source>
        <dbReference type="PROSITE" id="PS50857"/>
    </source>
</evidence>
<dbReference type="PANTHER" id="PTHR22888">
    <property type="entry name" value="CYTOCHROME C OXIDASE, SUBUNIT II"/>
    <property type="match status" value="1"/>
</dbReference>
<evidence type="ECO:0000256" key="19">
    <source>
        <dbReference type="SAM" id="Phobius"/>
    </source>
</evidence>
<dbReference type="Pfam" id="PF00116">
    <property type="entry name" value="COX2"/>
    <property type="match status" value="1"/>
</dbReference>
<evidence type="ECO:0000313" key="22">
    <source>
        <dbReference type="EMBL" id="KRQ09120.1"/>
    </source>
</evidence>
<dbReference type="AlphaFoldDB" id="A0A0R3DGU0"/>
<dbReference type="EC" id="7.1.1.9" evidence="3"/>
<dbReference type="InterPro" id="IPR014222">
    <property type="entry name" value="Cyt_c_oxidase_su2"/>
</dbReference>
<accession>A0A0R3DGU0</accession>
<comment type="similarity">
    <text evidence="2">Belongs to the cytochrome c oxidase subunit 2 family.</text>
</comment>
<dbReference type="InterPro" id="IPR009056">
    <property type="entry name" value="Cyt_c-like_dom"/>
</dbReference>
<keyword evidence="11 19" id="KW-1133">Transmembrane helix</keyword>
<dbReference type="InterPro" id="IPR002429">
    <property type="entry name" value="CcO_II-like_C"/>
</dbReference>
<keyword evidence="9" id="KW-1278">Translocase</keyword>
<dbReference type="RefSeq" id="WP_057750316.1">
    <property type="nucleotide sequence ID" value="NZ_LJYG01000090.1"/>
</dbReference>
<dbReference type="GO" id="GO:0005507">
    <property type="term" value="F:copper ion binding"/>
    <property type="evidence" value="ECO:0007669"/>
    <property type="project" value="InterPro"/>
</dbReference>
<dbReference type="GO" id="GO:0020037">
    <property type="term" value="F:heme binding"/>
    <property type="evidence" value="ECO:0007669"/>
    <property type="project" value="InterPro"/>
</dbReference>
<dbReference type="STRING" id="989370.AOQ71_21045"/>
<evidence type="ECO:0000256" key="8">
    <source>
        <dbReference type="ARBA" id="ARBA00022723"/>
    </source>
</evidence>
<keyword evidence="13" id="KW-0186">Copper</keyword>
<evidence type="ECO:0000256" key="4">
    <source>
        <dbReference type="ARBA" id="ARBA00022448"/>
    </source>
</evidence>
<keyword evidence="4" id="KW-0813">Transport</keyword>
<dbReference type="NCBIfam" id="TIGR02866">
    <property type="entry name" value="CoxB"/>
    <property type="match status" value="1"/>
</dbReference>
<dbReference type="InterPro" id="IPR045187">
    <property type="entry name" value="CcO_II"/>
</dbReference>
<evidence type="ECO:0000259" key="21">
    <source>
        <dbReference type="PROSITE" id="PS51007"/>
    </source>
</evidence>
<keyword evidence="12 18" id="KW-0408">Iron</keyword>
<feature type="domain" description="Cytochrome oxidase subunit II copper A binding" evidence="20">
    <location>
        <begin position="98"/>
        <end position="209"/>
    </location>
</feature>
<dbReference type="Gene3D" id="1.10.760.10">
    <property type="entry name" value="Cytochrome c-like domain"/>
    <property type="match status" value="1"/>
</dbReference>
<evidence type="ECO:0000256" key="2">
    <source>
        <dbReference type="ARBA" id="ARBA00007866"/>
    </source>
</evidence>
<name>A0A0R3DGU0_9BRAD</name>
<dbReference type="SUPFAM" id="SSF46626">
    <property type="entry name" value="Cytochrome c"/>
    <property type="match status" value="1"/>
</dbReference>
<dbReference type="PRINTS" id="PR01166">
    <property type="entry name" value="CYCOXIDASEII"/>
</dbReference>
<evidence type="ECO:0000256" key="9">
    <source>
        <dbReference type="ARBA" id="ARBA00022967"/>
    </source>
</evidence>
<evidence type="ECO:0000256" key="16">
    <source>
        <dbReference type="ARBA" id="ARBA00031399"/>
    </source>
</evidence>
<dbReference type="SUPFAM" id="SSF81464">
    <property type="entry name" value="Cytochrome c oxidase subunit II-like, transmembrane region"/>
    <property type="match status" value="1"/>
</dbReference>
<evidence type="ECO:0000256" key="17">
    <source>
        <dbReference type="ARBA" id="ARBA00047816"/>
    </source>
</evidence>